<dbReference type="Gene3D" id="3.40.50.720">
    <property type="entry name" value="NAD(P)-binding Rossmann-like Domain"/>
    <property type="match status" value="1"/>
</dbReference>
<protein>
    <recommendedName>
        <fullName evidence="3">D-isomer specific 2-hydroxyacid dehydrogenase catalytic domain-containing protein</fullName>
    </recommendedName>
</protein>
<organism evidence="1 2">
    <name type="scientific">Sphingomonas canadensis</name>
    <dbReference type="NCBI Taxonomy" id="1219257"/>
    <lineage>
        <taxon>Bacteria</taxon>
        <taxon>Pseudomonadati</taxon>
        <taxon>Pseudomonadota</taxon>
        <taxon>Alphaproteobacteria</taxon>
        <taxon>Sphingomonadales</taxon>
        <taxon>Sphingomonadaceae</taxon>
        <taxon>Sphingomonas</taxon>
    </lineage>
</organism>
<proteinExistence type="predicted"/>
<name>A0ABW3HCT6_9SPHN</name>
<evidence type="ECO:0000313" key="2">
    <source>
        <dbReference type="Proteomes" id="UP001596977"/>
    </source>
</evidence>
<evidence type="ECO:0008006" key="3">
    <source>
        <dbReference type="Google" id="ProtNLM"/>
    </source>
</evidence>
<dbReference type="RefSeq" id="WP_264945271.1">
    <property type="nucleotide sequence ID" value="NZ_JAPDRA010000007.1"/>
</dbReference>
<keyword evidence="2" id="KW-1185">Reference proteome</keyword>
<reference evidence="2" key="1">
    <citation type="journal article" date="2019" name="Int. J. Syst. Evol. Microbiol.">
        <title>The Global Catalogue of Microorganisms (GCM) 10K type strain sequencing project: providing services to taxonomists for standard genome sequencing and annotation.</title>
        <authorList>
            <consortium name="The Broad Institute Genomics Platform"/>
            <consortium name="The Broad Institute Genome Sequencing Center for Infectious Disease"/>
            <person name="Wu L."/>
            <person name="Ma J."/>
        </authorList>
    </citation>
    <scope>NUCLEOTIDE SEQUENCE [LARGE SCALE GENOMIC DNA]</scope>
    <source>
        <strain evidence="2">CCUG 62982</strain>
    </source>
</reference>
<sequence>MKLAVFETGADMAQAFGNLCPALECRCTAQPLDTGNVGDYRDAEIVSVGESSRLTFPVLVQLPNAALIIVRSSGNPMDLAFCARAGIAVVELAADSDAMAAHHVDAVLSAVRQLRGARG</sequence>
<dbReference type="Proteomes" id="UP001596977">
    <property type="component" value="Unassembled WGS sequence"/>
</dbReference>
<comment type="caution">
    <text evidence="1">The sequence shown here is derived from an EMBL/GenBank/DDBJ whole genome shotgun (WGS) entry which is preliminary data.</text>
</comment>
<gene>
    <name evidence="1" type="ORF">ACFQ1E_14035</name>
</gene>
<evidence type="ECO:0000313" key="1">
    <source>
        <dbReference type="EMBL" id="MFD0947466.1"/>
    </source>
</evidence>
<accession>A0ABW3HCT6</accession>
<dbReference type="SUPFAM" id="SSF52283">
    <property type="entry name" value="Formate/glycerate dehydrogenase catalytic domain-like"/>
    <property type="match status" value="1"/>
</dbReference>
<dbReference type="EMBL" id="JBHTJG010000007">
    <property type="protein sequence ID" value="MFD0947466.1"/>
    <property type="molecule type" value="Genomic_DNA"/>
</dbReference>